<dbReference type="EMBL" id="FBWC01000045">
    <property type="protein sequence ID" value="CUX68615.1"/>
    <property type="molecule type" value="Genomic_DNA"/>
</dbReference>
<organism evidence="1 2">
    <name type="scientific">Agrobacterium tumefaciens str. Kerr 14</name>
    <dbReference type="NCBI Taxonomy" id="1183424"/>
    <lineage>
        <taxon>Bacteria</taxon>
        <taxon>Pseudomonadati</taxon>
        <taxon>Pseudomonadota</taxon>
        <taxon>Alphaproteobacteria</taxon>
        <taxon>Hyphomicrobiales</taxon>
        <taxon>Rhizobiaceae</taxon>
        <taxon>Rhizobium/Agrobacterium group</taxon>
        <taxon>Agrobacterium</taxon>
        <taxon>Agrobacterium tumefaciens complex</taxon>
    </lineage>
</organism>
<gene>
    <name evidence="1" type="ORF">AGR4C_pc30043</name>
</gene>
<dbReference type="Proteomes" id="UP000191897">
    <property type="component" value="Unassembled WGS sequence"/>
</dbReference>
<dbReference type="AlphaFoldDB" id="A0A1S7SFS1"/>
<accession>A0A1S7SFS1</accession>
<evidence type="ECO:0000313" key="2">
    <source>
        <dbReference type="Proteomes" id="UP000191897"/>
    </source>
</evidence>
<evidence type="ECO:0000313" key="1">
    <source>
        <dbReference type="EMBL" id="CUX68615.1"/>
    </source>
</evidence>
<protein>
    <submittedName>
        <fullName evidence="1">Uncharacterized protein</fullName>
    </submittedName>
</protein>
<sequence length="114" mass="12464">MSGGGAGRFNPILRLANVDRGIYINVEPYLQGGIMPINVNNPEADALTRKFAHIAGVSITEAIVIAMKEAIERRRNAETPLQTAARLRKKHGVSLDAAAKKPLPREAFDEMWEG</sequence>
<reference evidence="1 2" key="1">
    <citation type="submission" date="2016-01" db="EMBL/GenBank/DDBJ databases">
        <authorList>
            <person name="Oliw E.H."/>
        </authorList>
    </citation>
    <scope>NUCLEOTIDE SEQUENCE [LARGE SCALE GENOMIC DNA]</scope>
    <source>
        <strain evidence="1 2">Kerr 14</strain>
    </source>
</reference>
<dbReference type="Pfam" id="PF07704">
    <property type="entry name" value="PSK_trans_fac"/>
    <property type="match status" value="1"/>
</dbReference>
<name>A0A1S7SFS1_AGRTU</name>
<dbReference type="InterPro" id="IPR011660">
    <property type="entry name" value="VapB-like"/>
</dbReference>
<proteinExistence type="predicted"/>